<feature type="signal peptide" evidence="2">
    <location>
        <begin position="1"/>
        <end position="20"/>
    </location>
</feature>
<evidence type="ECO:0000256" key="1">
    <source>
        <dbReference type="SAM" id="MobiDB-lite"/>
    </source>
</evidence>
<keyword evidence="2" id="KW-0732">Signal</keyword>
<dbReference type="Gene3D" id="2.40.50.320">
    <property type="entry name" value="Copper binding periplasmic protein CusF"/>
    <property type="match status" value="1"/>
</dbReference>
<evidence type="ECO:0000256" key="2">
    <source>
        <dbReference type="SAM" id="SignalP"/>
    </source>
</evidence>
<evidence type="ECO:0000313" key="3">
    <source>
        <dbReference type="EMBL" id="MFC6281029.1"/>
    </source>
</evidence>
<feature type="chain" id="PRO_5047029388" evidence="2">
    <location>
        <begin position="21"/>
        <end position="117"/>
    </location>
</feature>
<comment type="caution">
    <text evidence="3">The sequence shown here is derived from an EMBL/GenBank/DDBJ whole genome shotgun (WGS) entry which is preliminary data.</text>
</comment>
<protein>
    <submittedName>
        <fullName evidence="3">Copper-binding protein</fullName>
    </submittedName>
</protein>
<evidence type="ECO:0000313" key="4">
    <source>
        <dbReference type="Proteomes" id="UP001596270"/>
    </source>
</evidence>
<dbReference type="EMBL" id="JBHSRS010000015">
    <property type="protein sequence ID" value="MFC6281029.1"/>
    <property type="molecule type" value="Genomic_DNA"/>
</dbReference>
<reference evidence="4" key="1">
    <citation type="journal article" date="2019" name="Int. J. Syst. Evol. Microbiol.">
        <title>The Global Catalogue of Microorganisms (GCM) 10K type strain sequencing project: providing services to taxonomists for standard genome sequencing and annotation.</title>
        <authorList>
            <consortium name="The Broad Institute Genomics Platform"/>
            <consortium name="The Broad Institute Genome Sequencing Center for Infectious Disease"/>
            <person name="Wu L."/>
            <person name="Ma J."/>
        </authorList>
    </citation>
    <scope>NUCLEOTIDE SEQUENCE [LARGE SCALE GENOMIC DNA]</scope>
    <source>
        <strain evidence="4">CCUG 39402</strain>
    </source>
</reference>
<dbReference type="Proteomes" id="UP001596270">
    <property type="component" value="Unassembled WGS sequence"/>
</dbReference>
<proteinExistence type="predicted"/>
<dbReference type="InterPro" id="IPR021647">
    <property type="entry name" value="CusF_Ec"/>
</dbReference>
<organism evidence="3 4">
    <name type="scientific">Polaromonas aquatica</name>
    <dbReference type="NCBI Taxonomy" id="332657"/>
    <lineage>
        <taxon>Bacteria</taxon>
        <taxon>Pseudomonadati</taxon>
        <taxon>Pseudomonadota</taxon>
        <taxon>Betaproteobacteria</taxon>
        <taxon>Burkholderiales</taxon>
        <taxon>Comamonadaceae</taxon>
        <taxon>Polaromonas</taxon>
    </lineage>
</organism>
<dbReference type="RefSeq" id="WP_371436035.1">
    <property type="nucleotide sequence ID" value="NZ_JBHSRS010000015.1"/>
</dbReference>
<dbReference type="Pfam" id="PF11604">
    <property type="entry name" value="CusF_Ec"/>
    <property type="match status" value="1"/>
</dbReference>
<gene>
    <name evidence="3" type="ORF">ACFQND_07270</name>
</gene>
<dbReference type="InterPro" id="IPR042230">
    <property type="entry name" value="CusF_sf"/>
</dbReference>
<sequence>MKNLKTLLIITAIAAGAAHAQTAMKPGDAPMAMDSKKEMAAPAGDMTEAEVRKVDMDNKKITLKHGEIKNLDMPGMTMVFQVKDPAMLDKVKAGDKVRFKAEKSNGALVVTDLQPAK</sequence>
<feature type="region of interest" description="Disordered" evidence="1">
    <location>
        <begin position="25"/>
        <end position="47"/>
    </location>
</feature>
<name>A0ABW1TTT5_9BURK</name>
<accession>A0ABW1TTT5</accession>
<keyword evidence="4" id="KW-1185">Reference proteome</keyword>